<dbReference type="EMBL" id="FYEX01000002">
    <property type="protein sequence ID" value="SNC72379.1"/>
    <property type="molecule type" value="Genomic_DNA"/>
</dbReference>
<dbReference type="InterPro" id="IPR000829">
    <property type="entry name" value="DAGK"/>
</dbReference>
<evidence type="ECO:0000256" key="11">
    <source>
        <dbReference type="ARBA" id="ARBA00022741"/>
    </source>
</evidence>
<keyword evidence="10 23" id="KW-0479">Metal-binding</keyword>
<evidence type="ECO:0000256" key="24">
    <source>
        <dbReference type="RuleBase" id="RU363065"/>
    </source>
</evidence>
<keyword evidence="17 24" id="KW-0472">Membrane</keyword>
<evidence type="ECO:0000313" key="26">
    <source>
        <dbReference type="Proteomes" id="UP000197215"/>
    </source>
</evidence>
<keyword evidence="26" id="KW-1185">Reference proteome</keyword>
<keyword evidence="14 23" id="KW-0460">Magnesium</keyword>
<keyword evidence="12 24" id="KW-0418">Kinase</keyword>
<evidence type="ECO:0000256" key="10">
    <source>
        <dbReference type="ARBA" id="ARBA00022723"/>
    </source>
</evidence>
<keyword evidence="13 22" id="KW-0067">ATP-binding</keyword>
<evidence type="ECO:0000256" key="8">
    <source>
        <dbReference type="ARBA" id="ARBA00022679"/>
    </source>
</evidence>
<dbReference type="Pfam" id="PF01219">
    <property type="entry name" value="DAGK_prokar"/>
    <property type="match status" value="1"/>
</dbReference>
<evidence type="ECO:0000256" key="17">
    <source>
        <dbReference type="ARBA" id="ARBA00023136"/>
    </source>
</evidence>
<evidence type="ECO:0000313" key="25">
    <source>
        <dbReference type="EMBL" id="SNC72379.1"/>
    </source>
</evidence>
<evidence type="ECO:0000256" key="19">
    <source>
        <dbReference type="ARBA" id="ARBA00023264"/>
    </source>
</evidence>
<feature type="binding site" evidence="21">
    <location>
        <position position="101"/>
    </location>
    <ligand>
        <name>substrate</name>
    </ligand>
</feature>
<feature type="transmembrane region" description="Helical" evidence="24">
    <location>
        <begin position="99"/>
        <end position="118"/>
    </location>
</feature>
<keyword evidence="6" id="KW-0444">Lipid biosynthesis</keyword>
<dbReference type="RefSeq" id="WP_088813510.1">
    <property type="nucleotide sequence ID" value="NZ_FYEX01000002.1"/>
</dbReference>
<gene>
    <name evidence="25" type="ORF">SAMN06295916_1584</name>
</gene>
<feature type="active site" description="Proton acceptor" evidence="20">
    <location>
        <position position="72"/>
    </location>
</feature>
<evidence type="ECO:0000256" key="2">
    <source>
        <dbReference type="ARBA" id="ARBA00005967"/>
    </source>
</evidence>
<evidence type="ECO:0000256" key="15">
    <source>
        <dbReference type="ARBA" id="ARBA00022989"/>
    </source>
</evidence>
<accession>A0A212U2A4</accession>
<keyword evidence="11 22" id="KW-0547">Nucleotide-binding</keyword>
<evidence type="ECO:0000256" key="21">
    <source>
        <dbReference type="PIRSR" id="PIRSR600829-2"/>
    </source>
</evidence>
<keyword evidence="16 24" id="KW-0443">Lipid metabolism</keyword>
<dbReference type="EC" id="2.7.1.107" evidence="3 24"/>
<dbReference type="AlphaFoldDB" id="A0A212U2A4"/>
<evidence type="ECO:0000256" key="7">
    <source>
        <dbReference type="ARBA" id="ARBA00022519"/>
    </source>
</evidence>
<evidence type="ECO:0000256" key="3">
    <source>
        <dbReference type="ARBA" id="ARBA00012133"/>
    </source>
</evidence>
<feature type="binding site" evidence="21">
    <location>
        <begin position="33"/>
        <end position="37"/>
    </location>
    <ligand>
        <name>substrate</name>
    </ligand>
</feature>
<evidence type="ECO:0000256" key="22">
    <source>
        <dbReference type="PIRSR" id="PIRSR600829-3"/>
    </source>
</evidence>
<dbReference type="PANTHER" id="PTHR34299">
    <property type="entry name" value="DIACYLGLYCEROL KINASE"/>
    <property type="match status" value="1"/>
</dbReference>
<reference evidence="25 26" key="1">
    <citation type="submission" date="2017-06" db="EMBL/GenBank/DDBJ databases">
        <authorList>
            <person name="Kim H.J."/>
            <person name="Triplett B.A."/>
        </authorList>
    </citation>
    <scope>NUCLEOTIDE SEQUENCE [LARGE SCALE GENOMIC DNA]</scope>
    <source>
        <strain evidence="25 26">MWH-VicM1</strain>
    </source>
</reference>
<keyword evidence="7 24" id="KW-0997">Cell inner membrane</keyword>
<dbReference type="OrthoDB" id="9796011at2"/>
<evidence type="ECO:0000256" key="1">
    <source>
        <dbReference type="ARBA" id="ARBA00004429"/>
    </source>
</evidence>
<evidence type="ECO:0000256" key="20">
    <source>
        <dbReference type="PIRSR" id="PIRSR600829-1"/>
    </source>
</evidence>
<comment type="function">
    <text evidence="24">Catalyzes the ATP-dependent phosphorylation of sn-l,2-diacylglycerol (DAG) to phosphatidic acid. Involved in the recycling of diacylglycerol produced as a by-product during membrane-derived oligosaccharide (MDO) biosynthesis.</text>
</comment>
<organism evidence="25 26">
    <name type="scientific">Polynucleobacter victoriensis</name>
    <dbReference type="NCBI Taxonomy" id="2049319"/>
    <lineage>
        <taxon>Bacteria</taxon>
        <taxon>Pseudomonadati</taxon>
        <taxon>Pseudomonadota</taxon>
        <taxon>Betaproteobacteria</taxon>
        <taxon>Burkholderiales</taxon>
        <taxon>Burkholderiaceae</taxon>
        <taxon>Polynucleobacter</taxon>
    </lineage>
</organism>
<dbReference type="GO" id="GO:0046872">
    <property type="term" value="F:metal ion binding"/>
    <property type="evidence" value="ECO:0007669"/>
    <property type="project" value="UniProtKB-KW"/>
</dbReference>
<feature type="binding site" evidence="22">
    <location>
        <position position="31"/>
    </location>
    <ligand>
        <name>ATP</name>
        <dbReference type="ChEBI" id="CHEBI:30616"/>
    </ligand>
</feature>
<dbReference type="CDD" id="cd14264">
    <property type="entry name" value="DAGK_IM"/>
    <property type="match status" value="1"/>
</dbReference>
<comment type="cofactor">
    <cofactor evidence="23">
        <name>Mg(2+)</name>
        <dbReference type="ChEBI" id="CHEBI:18420"/>
    </cofactor>
    <text evidence="23">Mn(2+), Zn(2+), Cd(2+) and Co(2+) support activity to lesser extents.</text>
</comment>
<dbReference type="GO" id="GO:0006654">
    <property type="term" value="P:phosphatidic acid biosynthetic process"/>
    <property type="evidence" value="ECO:0007669"/>
    <property type="project" value="InterPro"/>
</dbReference>
<feature type="binding site" evidence="21">
    <location>
        <position position="12"/>
    </location>
    <ligand>
        <name>substrate</name>
    </ligand>
</feature>
<dbReference type="GO" id="GO:0005524">
    <property type="term" value="F:ATP binding"/>
    <property type="evidence" value="ECO:0007669"/>
    <property type="project" value="UniProtKB-KW"/>
</dbReference>
<feature type="binding site" evidence="21">
    <location>
        <position position="72"/>
    </location>
    <ligand>
        <name>substrate</name>
    </ligand>
</feature>
<evidence type="ECO:0000256" key="16">
    <source>
        <dbReference type="ARBA" id="ARBA00023098"/>
    </source>
</evidence>
<proteinExistence type="inferred from homology"/>
<dbReference type="Gene3D" id="1.10.287.3610">
    <property type="match status" value="1"/>
</dbReference>
<feature type="transmembrane region" description="Helical" evidence="24">
    <location>
        <begin position="59"/>
        <end position="78"/>
    </location>
</feature>
<keyword evidence="18" id="KW-0594">Phospholipid biosynthesis</keyword>
<comment type="subcellular location">
    <subcellularLocation>
        <location evidence="1 24">Cell inner membrane</location>
        <topology evidence="1 24">Multi-pass membrane protein</topology>
    </subcellularLocation>
</comment>
<evidence type="ECO:0000256" key="9">
    <source>
        <dbReference type="ARBA" id="ARBA00022692"/>
    </source>
</evidence>
<dbReference type="InterPro" id="IPR033718">
    <property type="entry name" value="DAGK_prok"/>
</dbReference>
<dbReference type="GO" id="GO:0004143">
    <property type="term" value="F:ATP-dependent diacylglycerol kinase activity"/>
    <property type="evidence" value="ECO:0007669"/>
    <property type="project" value="UniProtKB-EC"/>
</dbReference>
<dbReference type="Proteomes" id="UP000197215">
    <property type="component" value="Unassembled WGS sequence"/>
</dbReference>
<evidence type="ECO:0000256" key="13">
    <source>
        <dbReference type="ARBA" id="ARBA00022840"/>
    </source>
</evidence>
<comment type="similarity">
    <text evidence="2 24">Belongs to the bacterial diacylglycerol kinase family.</text>
</comment>
<evidence type="ECO:0000256" key="23">
    <source>
        <dbReference type="PIRSR" id="PIRSR600829-4"/>
    </source>
</evidence>
<sequence>MLKPLLGLLQRRLLGAFKYSVDGLLAAWKSEEAIKVELTIFPILVVCALYFGPGKIEKILLIGSATLVIIIELLNTGLEKTIDRISSERHELSKIVKDIGSAAVLLGLVQLIGVWLAIFL</sequence>
<dbReference type="InterPro" id="IPR036945">
    <property type="entry name" value="DAGK_sf"/>
</dbReference>
<evidence type="ECO:0000256" key="5">
    <source>
        <dbReference type="ARBA" id="ARBA00022475"/>
    </source>
</evidence>
<feature type="binding site" evidence="23">
    <location>
        <position position="79"/>
    </location>
    <ligand>
        <name>a divalent metal cation</name>
        <dbReference type="ChEBI" id="CHEBI:60240"/>
    </ligand>
</feature>
<evidence type="ECO:0000256" key="6">
    <source>
        <dbReference type="ARBA" id="ARBA00022516"/>
    </source>
</evidence>
<feature type="binding site" evidence="22">
    <location>
        <position position="12"/>
    </location>
    <ligand>
        <name>ATP</name>
        <dbReference type="ChEBI" id="CHEBI:30616"/>
    </ligand>
</feature>
<protein>
    <recommendedName>
        <fullName evidence="4 24">Diacylglycerol kinase</fullName>
        <ecNumber evidence="3 24">2.7.1.107</ecNumber>
    </recommendedName>
</protein>
<feature type="binding site" evidence="22">
    <location>
        <position position="19"/>
    </location>
    <ligand>
        <name>ATP</name>
        <dbReference type="ChEBI" id="CHEBI:30616"/>
    </ligand>
</feature>
<keyword evidence="5" id="KW-1003">Cell membrane</keyword>
<evidence type="ECO:0000256" key="4">
    <source>
        <dbReference type="ARBA" id="ARBA00017575"/>
    </source>
</evidence>
<keyword evidence="19 24" id="KW-1208">Phospholipid metabolism</keyword>
<feature type="binding site" evidence="22">
    <location>
        <position position="79"/>
    </location>
    <ligand>
        <name>ATP</name>
        <dbReference type="ChEBI" id="CHEBI:30616"/>
    </ligand>
</feature>
<name>A0A212U2A4_9BURK</name>
<keyword evidence="15 24" id="KW-1133">Transmembrane helix</keyword>
<evidence type="ECO:0000256" key="14">
    <source>
        <dbReference type="ARBA" id="ARBA00022842"/>
    </source>
</evidence>
<evidence type="ECO:0000256" key="18">
    <source>
        <dbReference type="ARBA" id="ARBA00023209"/>
    </source>
</evidence>
<feature type="binding site" evidence="22">
    <location>
        <begin position="97"/>
        <end position="98"/>
    </location>
    <ligand>
        <name>ATP</name>
        <dbReference type="ChEBI" id="CHEBI:30616"/>
    </ligand>
</feature>
<keyword evidence="9 24" id="KW-0812">Transmembrane</keyword>
<comment type="caution">
    <text evidence="24">Lacks conserved residue(s) required for the propagation of feature annotation.</text>
</comment>
<evidence type="ECO:0000256" key="12">
    <source>
        <dbReference type="ARBA" id="ARBA00022777"/>
    </source>
</evidence>
<comment type="catalytic activity">
    <reaction evidence="24">
        <text>a 1,2-diacyl-sn-glycerol + ATP = a 1,2-diacyl-sn-glycero-3-phosphate + ADP + H(+)</text>
        <dbReference type="Rhea" id="RHEA:10272"/>
        <dbReference type="ChEBI" id="CHEBI:15378"/>
        <dbReference type="ChEBI" id="CHEBI:17815"/>
        <dbReference type="ChEBI" id="CHEBI:30616"/>
        <dbReference type="ChEBI" id="CHEBI:58608"/>
        <dbReference type="ChEBI" id="CHEBI:456216"/>
        <dbReference type="EC" id="2.7.1.107"/>
    </reaction>
</comment>
<keyword evidence="8 24" id="KW-0808">Transferase</keyword>
<feature type="binding site" evidence="23">
    <location>
        <position position="31"/>
    </location>
    <ligand>
        <name>a divalent metal cation</name>
        <dbReference type="ChEBI" id="CHEBI:60240"/>
    </ligand>
</feature>
<feature type="binding site" evidence="22">
    <location>
        <begin position="88"/>
        <end position="90"/>
    </location>
    <ligand>
        <name>ATP</name>
        <dbReference type="ChEBI" id="CHEBI:30616"/>
    </ligand>
</feature>
<dbReference type="PANTHER" id="PTHR34299:SF1">
    <property type="entry name" value="DIACYLGLYCEROL KINASE"/>
    <property type="match status" value="1"/>
</dbReference>
<dbReference type="GO" id="GO:0005886">
    <property type="term" value="C:plasma membrane"/>
    <property type="evidence" value="ECO:0007669"/>
    <property type="project" value="UniProtKB-SubCell"/>
</dbReference>